<accession>A0A1W2CVC8</accession>
<feature type="domain" description="Nudix hydrolase" evidence="5">
    <location>
        <begin position="21"/>
        <end position="151"/>
    </location>
</feature>
<keyword evidence="2" id="KW-0479">Metal-binding</keyword>
<name>A0A1W2CVC8_9RHOB</name>
<keyword evidence="7" id="KW-1185">Reference proteome</keyword>
<evidence type="ECO:0000256" key="2">
    <source>
        <dbReference type="ARBA" id="ARBA00022723"/>
    </source>
</evidence>
<dbReference type="PANTHER" id="PTHR12629:SF0">
    <property type="entry name" value="DIPHOSPHOINOSITOL-POLYPHOSPHATE DIPHOSPHATASE"/>
    <property type="match status" value="1"/>
</dbReference>
<dbReference type="InterPro" id="IPR015797">
    <property type="entry name" value="NUDIX_hydrolase-like_dom_sf"/>
</dbReference>
<dbReference type="Proteomes" id="UP000192330">
    <property type="component" value="Unassembled WGS sequence"/>
</dbReference>
<protein>
    <submittedName>
        <fullName evidence="6">8-oxo-dGTP pyrophosphatase MutT, NUDIX family</fullName>
    </submittedName>
</protein>
<dbReference type="OrthoDB" id="7066910at2"/>
<comment type="cofactor">
    <cofactor evidence="1">
        <name>Mg(2+)</name>
        <dbReference type="ChEBI" id="CHEBI:18420"/>
    </cofactor>
</comment>
<dbReference type="InterPro" id="IPR047198">
    <property type="entry name" value="DDP-like_NUDIX"/>
</dbReference>
<dbReference type="GO" id="GO:0005737">
    <property type="term" value="C:cytoplasm"/>
    <property type="evidence" value="ECO:0007669"/>
    <property type="project" value="TreeGrafter"/>
</dbReference>
<evidence type="ECO:0000256" key="3">
    <source>
        <dbReference type="ARBA" id="ARBA00022801"/>
    </source>
</evidence>
<evidence type="ECO:0000256" key="4">
    <source>
        <dbReference type="ARBA" id="ARBA00022842"/>
    </source>
</evidence>
<evidence type="ECO:0000313" key="7">
    <source>
        <dbReference type="Proteomes" id="UP000192330"/>
    </source>
</evidence>
<dbReference type="Pfam" id="PF00293">
    <property type="entry name" value="NUDIX"/>
    <property type="match status" value="1"/>
</dbReference>
<dbReference type="Gene3D" id="3.90.79.10">
    <property type="entry name" value="Nucleoside Triphosphate Pyrophosphohydrolase"/>
    <property type="match status" value="1"/>
</dbReference>
<keyword evidence="3" id="KW-0378">Hydrolase</keyword>
<dbReference type="PANTHER" id="PTHR12629">
    <property type="entry name" value="DIPHOSPHOINOSITOL POLYPHOSPHATE PHOSPHOHYDROLASE"/>
    <property type="match status" value="1"/>
</dbReference>
<dbReference type="PROSITE" id="PS51462">
    <property type="entry name" value="NUDIX"/>
    <property type="match status" value="1"/>
</dbReference>
<reference evidence="6 7" key="1">
    <citation type="submission" date="2017-04" db="EMBL/GenBank/DDBJ databases">
        <authorList>
            <person name="Afonso C.L."/>
            <person name="Miller P.J."/>
            <person name="Scott M.A."/>
            <person name="Spackman E."/>
            <person name="Goraichik I."/>
            <person name="Dimitrov K.M."/>
            <person name="Suarez D.L."/>
            <person name="Swayne D.E."/>
        </authorList>
    </citation>
    <scope>NUCLEOTIDE SEQUENCE [LARGE SCALE GENOMIC DNA]</scope>
    <source>
        <strain evidence="6 7">CGMCC 1.12644</strain>
    </source>
</reference>
<dbReference type="SUPFAM" id="SSF55811">
    <property type="entry name" value="Nudix"/>
    <property type="match status" value="1"/>
</dbReference>
<evidence type="ECO:0000259" key="5">
    <source>
        <dbReference type="PROSITE" id="PS51462"/>
    </source>
</evidence>
<dbReference type="GO" id="GO:0046872">
    <property type="term" value="F:metal ion binding"/>
    <property type="evidence" value="ECO:0007669"/>
    <property type="project" value="UniProtKB-KW"/>
</dbReference>
<dbReference type="GO" id="GO:0016462">
    <property type="term" value="F:pyrophosphatase activity"/>
    <property type="evidence" value="ECO:0007669"/>
    <property type="project" value="InterPro"/>
</dbReference>
<dbReference type="STRING" id="1387277.SAMN06295998_10998"/>
<gene>
    <name evidence="6" type="ORF">SAMN06295998_10998</name>
</gene>
<dbReference type="InterPro" id="IPR000086">
    <property type="entry name" value="NUDIX_hydrolase_dom"/>
</dbReference>
<evidence type="ECO:0000256" key="1">
    <source>
        <dbReference type="ARBA" id="ARBA00001946"/>
    </source>
</evidence>
<organism evidence="6 7">
    <name type="scientific">Primorskyibacter flagellatus</name>
    <dbReference type="NCBI Taxonomy" id="1387277"/>
    <lineage>
        <taxon>Bacteria</taxon>
        <taxon>Pseudomonadati</taxon>
        <taxon>Pseudomonadota</taxon>
        <taxon>Alphaproteobacteria</taxon>
        <taxon>Rhodobacterales</taxon>
        <taxon>Roseobacteraceae</taxon>
        <taxon>Primorskyibacter</taxon>
    </lineage>
</organism>
<sequence>MTLIGKPQTTPLHTVGPGGLHTQCAALCYRVRKGKPQILLVTTRGSNRWILPKGWPIRGHTPGEAARQEAWEEAGVRGDLYDACIGIFTYTKSGPQQAGMTCVAMVHPLKVKTLEQTYPEAGQRKRKWFGRKKAAAAVREADLAQLLLQFDPKALQL</sequence>
<keyword evidence="4" id="KW-0460">Magnesium</keyword>
<dbReference type="AlphaFoldDB" id="A0A1W2CVC8"/>
<dbReference type="CDD" id="cd04666">
    <property type="entry name" value="NUDIX_DIPP2_like_Nudt4"/>
    <property type="match status" value="1"/>
</dbReference>
<proteinExistence type="predicted"/>
<evidence type="ECO:0000313" key="6">
    <source>
        <dbReference type="EMBL" id="SMC89185.1"/>
    </source>
</evidence>
<dbReference type="EMBL" id="FWYD01000009">
    <property type="protein sequence ID" value="SMC89185.1"/>
    <property type="molecule type" value="Genomic_DNA"/>
</dbReference>